<dbReference type="InterPro" id="IPR051013">
    <property type="entry name" value="MBL_superfamily_lactonases"/>
</dbReference>
<protein>
    <recommendedName>
        <fullName evidence="5">Metallo-beta-lactamase domain-containing protein</fullName>
    </recommendedName>
</protein>
<evidence type="ECO:0000259" key="5">
    <source>
        <dbReference type="SMART" id="SM00849"/>
    </source>
</evidence>
<accession>A0A1L7X707</accession>
<keyword evidence="3" id="KW-0378">Hydrolase</keyword>
<dbReference type="InterPro" id="IPR001279">
    <property type="entry name" value="Metallo-B-lactamas"/>
</dbReference>
<evidence type="ECO:0000256" key="1">
    <source>
        <dbReference type="ARBA" id="ARBA00007749"/>
    </source>
</evidence>
<gene>
    <name evidence="6" type="ORF">PAC_10689</name>
</gene>
<evidence type="ECO:0000256" key="2">
    <source>
        <dbReference type="ARBA" id="ARBA00022723"/>
    </source>
</evidence>
<evidence type="ECO:0000256" key="4">
    <source>
        <dbReference type="ARBA" id="ARBA00022833"/>
    </source>
</evidence>
<dbReference type="AlphaFoldDB" id="A0A1L7X707"/>
<dbReference type="STRING" id="576137.A0A1L7X707"/>
<keyword evidence="7" id="KW-1185">Reference proteome</keyword>
<name>A0A1L7X707_9HELO</name>
<dbReference type="GO" id="GO:0016787">
    <property type="term" value="F:hydrolase activity"/>
    <property type="evidence" value="ECO:0007669"/>
    <property type="project" value="UniProtKB-KW"/>
</dbReference>
<dbReference type="Gene3D" id="3.60.15.10">
    <property type="entry name" value="Ribonuclease Z/Hydroxyacylglutathione hydrolase-like"/>
    <property type="match status" value="2"/>
</dbReference>
<dbReference type="OrthoDB" id="3599110at2759"/>
<organism evidence="6 7">
    <name type="scientific">Phialocephala subalpina</name>
    <dbReference type="NCBI Taxonomy" id="576137"/>
    <lineage>
        <taxon>Eukaryota</taxon>
        <taxon>Fungi</taxon>
        <taxon>Dikarya</taxon>
        <taxon>Ascomycota</taxon>
        <taxon>Pezizomycotina</taxon>
        <taxon>Leotiomycetes</taxon>
        <taxon>Helotiales</taxon>
        <taxon>Mollisiaceae</taxon>
        <taxon>Phialocephala</taxon>
        <taxon>Phialocephala fortinii species complex</taxon>
    </lineage>
</organism>
<dbReference type="PANTHER" id="PTHR42978:SF5">
    <property type="entry name" value="METALLO-BETA-LACTAMASE DOMAIN-CONTAINING PROTEIN"/>
    <property type="match status" value="1"/>
</dbReference>
<evidence type="ECO:0000313" key="6">
    <source>
        <dbReference type="EMBL" id="CZR60793.1"/>
    </source>
</evidence>
<dbReference type="PANTHER" id="PTHR42978">
    <property type="entry name" value="QUORUM-QUENCHING LACTONASE YTNP-RELATED-RELATED"/>
    <property type="match status" value="1"/>
</dbReference>
<keyword evidence="2" id="KW-0479">Metal-binding</keyword>
<dbReference type="EMBL" id="FJOG01000016">
    <property type="protein sequence ID" value="CZR60793.1"/>
    <property type="molecule type" value="Genomic_DNA"/>
</dbReference>
<dbReference type="InterPro" id="IPR036866">
    <property type="entry name" value="RibonucZ/Hydroxyglut_hydro"/>
</dbReference>
<reference evidence="6 7" key="1">
    <citation type="submission" date="2016-03" db="EMBL/GenBank/DDBJ databases">
        <authorList>
            <person name="Ploux O."/>
        </authorList>
    </citation>
    <scope>NUCLEOTIDE SEQUENCE [LARGE SCALE GENOMIC DNA]</scope>
    <source>
        <strain evidence="6 7">UAMH 11012</strain>
    </source>
</reference>
<comment type="similarity">
    <text evidence="1">Belongs to the metallo-beta-lactamase superfamily.</text>
</comment>
<feature type="domain" description="Metallo-beta-lactamase" evidence="5">
    <location>
        <begin position="66"/>
        <end position="244"/>
    </location>
</feature>
<dbReference type="SUPFAM" id="SSF56281">
    <property type="entry name" value="Metallo-hydrolase/oxidoreductase"/>
    <property type="match status" value="1"/>
</dbReference>
<evidence type="ECO:0000313" key="7">
    <source>
        <dbReference type="Proteomes" id="UP000184330"/>
    </source>
</evidence>
<dbReference type="Proteomes" id="UP000184330">
    <property type="component" value="Unassembled WGS sequence"/>
</dbReference>
<keyword evidence="4" id="KW-0862">Zinc</keyword>
<dbReference type="SMART" id="SM00849">
    <property type="entry name" value="Lactamase_B"/>
    <property type="match status" value="1"/>
</dbReference>
<dbReference type="Pfam" id="PF00753">
    <property type="entry name" value="Lactamase_B"/>
    <property type="match status" value="1"/>
</dbReference>
<sequence length="719" mass="81168">MPESSHLINHLHQDDRHPTALSTISSIPSSSSRCILRAIDTTLQLYVKSVNFLRPVIPGHEIYNCPNMAFLITYQKSGKKVLFDAGGRKVYWNFGPAVRERFRKGVNVKGPRCEKGVDKVLHEAGMKLEDVESVIWSHWHFDHIGEMSKFPTTTNIIANLEPDYFGDRSFYLLDVPGHATGHMCGLVRTTRTTFVLLGADTCHFAGSLRPSPCIPLPTILNHSTSGLDKSFPSPCPCEMFMDRHPAENAEEKRISAYYTASRAPGSAYLYSIDMRETIDVSLGQQFMSETLGSGVFTMPDDMTLAEFSQALHADSNSVAARVQMHTHTNTCTKYQKKGMRSRSDVAPTVQSEGMATDIENTQHQLTNTQRLLLFQLCRFLFPRPLVPKSIVTKEGYIRMERNHQFVNKCNHDVNFTRSSPKVLAVVYYMTNYATKAQTDRGQLVLAASILKKAQEVAEAKAAEDSGLPVPALLDMSKSALKAYNRFTKDMDVGAPAVAHFLLGQPSAYAAKGDNISALTAVLAALLCTRVTNSEEPDLDIYIFTNTPRRSFFCWICEDIKGRRPYVDEVHEVHEVLLGLFYPWDKLRSDFQGQRFESLRTLEYKNTWLWNVIVRSLPPYLVQLSENILLLRRSKEAADQDRKERGIDFDDYLETVDQDLYNESRLRAADPDQAEGFEAFGACCHLFEGPASYTDALWQTTNKDIHDTCRCYNNHLDEST</sequence>
<proteinExistence type="inferred from homology"/>
<evidence type="ECO:0000256" key="3">
    <source>
        <dbReference type="ARBA" id="ARBA00022801"/>
    </source>
</evidence>
<dbReference type="GO" id="GO:0046872">
    <property type="term" value="F:metal ion binding"/>
    <property type="evidence" value="ECO:0007669"/>
    <property type="project" value="UniProtKB-KW"/>
</dbReference>